<dbReference type="SUPFAM" id="SSF53850">
    <property type="entry name" value="Periplasmic binding protein-like II"/>
    <property type="match status" value="1"/>
</dbReference>
<dbReference type="GO" id="GO:1904680">
    <property type="term" value="F:peptide transmembrane transporter activity"/>
    <property type="evidence" value="ECO:0007669"/>
    <property type="project" value="TreeGrafter"/>
</dbReference>
<evidence type="ECO:0000256" key="1">
    <source>
        <dbReference type="ARBA" id="ARBA00022729"/>
    </source>
</evidence>
<dbReference type="EMBL" id="CAEZZR010000047">
    <property type="protein sequence ID" value="CAB4772436.1"/>
    <property type="molecule type" value="Genomic_DNA"/>
</dbReference>
<evidence type="ECO:0000313" key="4">
    <source>
        <dbReference type="EMBL" id="CAB4698916.1"/>
    </source>
</evidence>
<reference evidence="3" key="1">
    <citation type="submission" date="2020-05" db="EMBL/GenBank/DDBJ databases">
        <authorList>
            <person name="Chiriac C."/>
            <person name="Salcher M."/>
            <person name="Ghai R."/>
            <person name="Kavagutti S V."/>
        </authorList>
    </citation>
    <scope>NUCLEOTIDE SEQUENCE</scope>
</reference>
<accession>A0A6J6KRG5</accession>
<dbReference type="CDD" id="cd08494">
    <property type="entry name" value="PBP2_NikA_DppA_OppA_like_6"/>
    <property type="match status" value="1"/>
</dbReference>
<protein>
    <submittedName>
        <fullName evidence="3">Unannotated protein</fullName>
    </submittedName>
</protein>
<dbReference type="AlphaFoldDB" id="A0A6J6KRG5"/>
<dbReference type="GO" id="GO:0043190">
    <property type="term" value="C:ATP-binding cassette (ABC) transporter complex"/>
    <property type="evidence" value="ECO:0007669"/>
    <property type="project" value="InterPro"/>
</dbReference>
<evidence type="ECO:0000313" key="8">
    <source>
        <dbReference type="EMBL" id="CAB4916604.1"/>
    </source>
</evidence>
<dbReference type="GO" id="GO:0042597">
    <property type="term" value="C:periplasmic space"/>
    <property type="evidence" value="ECO:0007669"/>
    <property type="project" value="UniProtKB-ARBA"/>
</dbReference>
<proteinExistence type="predicted"/>
<evidence type="ECO:0000259" key="2">
    <source>
        <dbReference type="Pfam" id="PF00496"/>
    </source>
</evidence>
<dbReference type="EMBL" id="CAEZWO010000012">
    <property type="protein sequence ID" value="CAB4652112.1"/>
    <property type="molecule type" value="Genomic_DNA"/>
</dbReference>
<dbReference type="Pfam" id="PF00496">
    <property type="entry name" value="SBP_bac_5"/>
    <property type="match status" value="1"/>
</dbReference>
<dbReference type="Gene3D" id="3.10.105.10">
    <property type="entry name" value="Dipeptide-binding Protein, Domain 3"/>
    <property type="match status" value="1"/>
</dbReference>
<dbReference type="EMBL" id="CAFBOJ010000002">
    <property type="protein sequence ID" value="CAB4970287.1"/>
    <property type="molecule type" value="Genomic_DNA"/>
</dbReference>
<dbReference type="EMBL" id="CAFBQK010000033">
    <property type="protein sequence ID" value="CAB5048333.1"/>
    <property type="molecule type" value="Genomic_DNA"/>
</dbReference>
<dbReference type="InterPro" id="IPR030678">
    <property type="entry name" value="Peptide/Ni-bd"/>
</dbReference>
<dbReference type="Gene3D" id="3.90.76.10">
    <property type="entry name" value="Dipeptide-binding Protein, Domain 1"/>
    <property type="match status" value="1"/>
</dbReference>
<dbReference type="EMBL" id="CAEZYB010000025">
    <property type="protein sequence ID" value="CAB4698916.1"/>
    <property type="molecule type" value="Genomic_DNA"/>
</dbReference>
<dbReference type="EMBL" id="CAFABI010000039">
    <property type="protein sequence ID" value="CAB4825571.1"/>
    <property type="molecule type" value="Genomic_DNA"/>
</dbReference>
<evidence type="ECO:0000313" key="3">
    <source>
        <dbReference type="EMBL" id="CAB4652112.1"/>
    </source>
</evidence>
<dbReference type="InterPro" id="IPR000914">
    <property type="entry name" value="SBP_5_dom"/>
</dbReference>
<dbReference type="PIRSF" id="PIRSF002741">
    <property type="entry name" value="MppA"/>
    <property type="match status" value="1"/>
</dbReference>
<name>A0A6J6KRG5_9ZZZZ</name>
<dbReference type="GO" id="GO:0015833">
    <property type="term" value="P:peptide transport"/>
    <property type="evidence" value="ECO:0007669"/>
    <property type="project" value="TreeGrafter"/>
</dbReference>
<dbReference type="PANTHER" id="PTHR30290">
    <property type="entry name" value="PERIPLASMIC BINDING COMPONENT OF ABC TRANSPORTER"/>
    <property type="match status" value="1"/>
</dbReference>
<dbReference type="EMBL" id="CAFBMY010000010">
    <property type="protein sequence ID" value="CAB4916604.1"/>
    <property type="molecule type" value="Genomic_DNA"/>
</dbReference>
<dbReference type="PANTHER" id="PTHR30290:SF38">
    <property type="entry name" value="D,D-DIPEPTIDE-BINDING PERIPLASMIC PROTEIN DDPA-RELATED"/>
    <property type="match status" value="1"/>
</dbReference>
<evidence type="ECO:0000313" key="7">
    <source>
        <dbReference type="EMBL" id="CAB4839734.1"/>
    </source>
</evidence>
<gene>
    <name evidence="3" type="ORF">UFOPK2254_00216</name>
    <name evidence="4" type="ORF">UFOPK2646_00354</name>
    <name evidence="5" type="ORF">UFOPK2907_00631</name>
    <name evidence="6" type="ORF">UFOPK3197_00486</name>
    <name evidence="7" type="ORF">UFOPK3241_00115</name>
    <name evidence="8" type="ORF">UFOPK3707_00131</name>
    <name evidence="9" type="ORF">UFOPK3937_00046</name>
    <name evidence="10" type="ORF">UFOPK4265_00391</name>
    <name evidence="11" type="ORF">UFOPK4401_00408</name>
</gene>
<evidence type="ECO:0000313" key="11">
    <source>
        <dbReference type="EMBL" id="CAB5073131.1"/>
    </source>
</evidence>
<keyword evidence="1" id="KW-0732">Signal</keyword>
<evidence type="ECO:0000313" key="6">
    <source>
        <dbReference type="EMBL" id="CAB4825571.1"/>
    </source>
</evidence>
<evidence type="ECO:0000313" key="5">
    <source>
        <dbReference type="EMBL" id="CAB4772436.1"/>
    </source>
</evidence>
<evidence type="ECO:0000313" key="9">
    <source>
        <dbReference type="EMBL" id="CAB4970287.1"/>
    </source>
</evidence>
<dbReference type="Gene3D" id="3.40.190.10">
    <property type="entry name" value="Periplasmic binding protein-like II"/>
    <property type="match status" value="1"/>
</dbReference>
<dbReference type="InterPro" id="IPR039424">
    <property type="entry name" value="SBP_5"/>
</dbReference>
<dbReference type="EMBL" id="CAFAZX010000003">
    <property type="protein sequence ID" value="CAB4839734.1"/>
    <property type="molecule type" value="Genomic_DNA"/>
</dbReference>
<organism evidence="3">
    <name type="scientific">freshwater metagenome</name>
    <dbReference type="NCBI Taxonomy" id="449393"/>
    <lineage>
        <taxon>unclassified sequences</taxon>
        <taxon>metagenomes</taxon>
        <taxon>ecological metagenomes</taxon>
    </lineage>
</organism>
<evidence type="ECO:0000313" key="10">
    <source>
        <dbReference type="EMBL" id="CAB5048333.1"/>
    </source>
</evidence>
<dbReference type="EMBL" id="CAFBRB010000027">
    <property type="protein sequence ID" value="CAB5073131.1"/>
    <property type="molecule type" value="Genomic_DNA"/>
</dbReference>
<sequence>MKRTFTRLLIPTVLVAGLISFAIPQSSAAFTKPDPNATITLGLDLEPTSLDLTGTAGAPIPQVLLDNVYESLVRITDKGVIVPNLAKSYTISTDGTVYTFKLATAKFHDGAAFTSADVVWSYERVTAADSTNPFKAQFGNVVSITAPNASTAVVTLKNRDNSFLFNLTGQVGVVLKKGATNLAATANGTGPYVFSKWNRGSSITLERNDKYRGVKGRAKTVVFKYIADPNALNNAFLSGQVDVLTTVQAPEILKTFASDNRFKVIEGSTNAEVTMSMNNDNKYLSNPKVRLAIREAIDHKALIKTAWSGYGKAIGSFVPPTDPWFEDLTGLAPYNVANSKALLAAAGYANGFKLTLEVPPIGYATASSEFIQASLKKVGIAVTINPVGWGEWIDRVFIKGEYDMTIVAHVEPHDLAIYGNKDYYFHYNNTQVQGWLKAADEAATDAERIALLKKVGRQLAVDSASDWLFLLPNTQVVTNKISRIPASSLGMSYFVAPIVKTK</sequence>
<feature type="domain" description="Solute-binding protein family 5" evidence="2">
    <location>
        <begin position="81"/>
        <end position="409"/>
    </location>
</feature>